<protein>
    <recommendedName>
        <fullName evidence="2">MORF/ORRM1/DAG-like MORF domain-containing protein</fullName>
    </recommendedName>
</protein>
<name>A0AAD2DIM6_9LAMI</name>
<accession>A0AAD2DIM6</accession>
<dbReference type="GO" id="GO:0080156">
    <property type="term" value="P:mitochondrial mRNA modification"/>
    <property type="evidence" value="ECO:0007669"/>
    <property type="project" value="TreeGrafter"/>
</dbReference>
<dbReference type="Pfam" id="PF21864">
    <property type="entry name" value="MORF_dom"/>
    <property type="match status" value="1"/>
</dbReference>
<dbReference type="InterPro" id="IPR039206">
    <property type="entry name" value="MORF/ORRM1/DAG-like"/>
</dbReference>
<evidence type="ECO:0000313" key="4">
    <source>
        <dbReference type="Proteomes" id="UP000834106"/>
    </source>
</evidence>
<dbReference type="AlphaFoldDB" id="A0AAD2DIM6"/>
<sequence>MKIRLVSTQHYFAFGALVGEELSYKLKELPRVRWVLPDYYLDVKKKDYGGRGHDDAHLFDNIGLLQRHDSSFRGMTELTVGSDADPLLTASTLISCSCVDLAVGVALL</sequence>
<evidence type="ECO:0000256" key="1">
    <source>
        <dbReference type="ARBA" id="ARBA00022946"/>
    </source>
</evidence>
<keyword evidence="4" id="KW-1185">Reference proteome</keyword>
<evidence type="ECO:0000313" key="3">
    <source>
        <dbReference type="EMBL" id="CAI9753160.1"/>
    </source>
</evidence>
<dbReference type="PANTHER" id="PTHR31346">
    <property type="entry name" value="MULTIPLE ORGANELLAR RNA EDITING FACTOR 2, CHLOROPLASTIC-RELATED-RELATED"/>
    <property type="match status" value="1"/>
</dbReference>
<organism evidence="3 4">
    <name type="scientific">Fraxinus pennsylvanica</name>
    <dbReference type="NCBI Taxonomy" id="56036"/>
    <lineage>
        <taxon>Eukaryota</taxon>
        <taxon>Viridiplantae</taxon>
        <taxon>Streptophyta</taxon>
        <taxon>Embryophyta</taxon>
        <taxon>Tracheophyta</taxon>
        <taxon>Spermatophyta</taxon>
        <taxon>Magnoliopsida</taxon>
        <taxon>eudicotyledons</taxon>
        <taxon>Gunneridae</taxon>
        <taxon>Pentapetalae</taxon>
        <taxon>asterids</taxon>
        <taxon>lamiids</taxon>
        <taxon>Lamiales</taxon>
        <taxon>Oleaceae</taxon>
        <taxon>Oleeae</taxon>
        <taxon>Fraxinus</taxon>
    </lineage>
</organism>
<gene>
    <name evidence="3" type="ORF">FPE_LOCUS591</name>
</gene>
<proteinExistence type="predicted"/>
<dbReference type="Proteomes" id="UP000834106">
    <property type="component" value="Chromosome 1"/>
</dbReference>
<dbReference type="InterPro" id="IPR054059">
    <property type="entry name" value="MORF/ORRM1/DAG-like_MORF"/>
</dbReference>
<dbReference type="GO" id="GO:0005739">
    <property type="term" value="C:mitochondrion"/>
    <property type="evidence" value="ECO:0007669"/>
    <property type="project" value="TreeGrafter"/>
</dbReference>
<feature type="domain" description="MORF/ORRM1/DAG-like MORF" evidence="2">
    <location>
        <begin position="1"/>
        <end position="51"/>
    </location>
</feature>
<dbReference type="EMBL" id="OU503036">
    <property type="protein sequence ID" value="CAI9753160.1"/>
    <property type="molecule type" value="Genomic_DNA"/>
</dbReference>
<dbReference type="GO" id="GO:0016554">
    <property type="term" value="P:cytidine to uridine editing"/>
    <property type="evidence" value="ECO:0007669"/>
    <property type="project" value="InterPro"/>
</dbReference>
<evidence type="ECO:0000259" key="2">
    <source>
        <dbReference type="Pfam" id="PF21864"/>
    </source>
</evidence>
<keyword evidence="1" id="KW-0809">Transit peptide</keyword>
<dbReference type="PANTHER" id="PTHR31346:SF4">
    <property type="entry name" value="MULTIPLE ORGANELLAR RNA EDITING FACTOR 8, CHLOROPLASTIC_MITOCHONDRIAL"/>
    <property type="match status" value="1"/>
</dbReference>
<reference evidence="3" key="1">
    <citation type="submission" date="2023-05" db="EMBL/GenBank/DDBJ databases">
        <authorList>
            <person name="Huff M."/>
        </authorList>
    </citation>
    <scope>NUCLEOTIDE SEQUENCE</scope>
</reference>